<dbReference type="Gene3D" id="3.40.605.10">
    <property type="entry name" value="Aldehyde Dehydrogenase, Chain A, domain 1"/>
    <property type="match status" value="1"/>
</dbReference>
<dbReference type="InterPro" id="IPR012394">
    <property type="entry name" value="Aldehyde_DH_NAD(P)"/>
</dbReference>
<protein>
    <recommendedName>
        <fullName evidence="4">Aldehyde dehydrogenase</fullName>
    </recommendedName>
</protein>
<reference evidence="9 10" key="1">
    <citation type="submission" date="2018-09" db="EMBL/GenBank/DDBJ databases">
        <title>Genome comparison of Alicycliphilus sp. BQ1, a polyurethanolytic bacterium, with its closest phylogenetic relatives Alicycliphilus denitrificans BC and K601, unable to attack polyurethane.</title>
        <authorList>
            <person name="Loza-Tavera H."/>
            <person name="Lozano L."/>
            <person name="Cevallos M."/>
            <person name="Maya-Lucas O."/>
            <person name="Garcia-Mena J."/>
            <person name="Hernandez J."/>
        </authorList>
    </citation>
    <scope>NUCLEOTIDE SEQUENCE [LARGE SCALE GENOMIC DNA]</scope>
    <source>
        <strain evidence="9 10">BQ1</strain>
    </source>
</reference>
<dbReference type="AlphaFoldDB" id="A0A3R7ISR4"/>
<dbReference type="Gene3D" id="3.40.309.10">
    <property type="entry name" value="Aldehyde Dehydrogenase, Chain A, domain 2"/>
    <property type="match status" value="1"/>
</dbReference>
<feature type="active site" evidence="5">
    <location>
        <position position="247"/>
    </location>
</feature>
<evidence type="ECO:0000259" key="8">
    <source>
        <dbReference type="Pfam" id="PF00171"/>
    </source>
</evidence>
<evidence type="ECO:0000256" key="5">
    <source>
        <dbReference type="PIRSR" id="PIRSR036492-1"/>
    </source>
</evidence>
<dbReference type="Pfam" id="PF00171">
    <property type="entry name" value="Aldedh"/>
    <property type="match status" value="1"/>
</dbReference>
<evidence type="ECO:0000256" key="1">
    <source>
        <dbReference type="ARBA" id="ARBA00009986"/>
    </source>
</evidence>
<dbReference type="SUPFAM" id="SSF53720">
    <property type="entry name" value="ALDH-like"/>
    <property type="match status" value="1"/>
</dbReference>
<dbReference type="GO" id="GO:0004029">
    <property type="term" value="F:aldehyde dehydrogenase (NAD+) activity"/>
    <property type="evidence" value="ECO:0007669"/>
    <property type="project" value="TreeGrafter"/>
</dbReference>
<dbReference type="Proteomes" id="UP000216225">
    <property type="component" value="Unassembled WGS sequence"/>
</dbReference>
<accession>A0A3R7ISR4</accession>
<keyword evidence="3" id="KW-0520">NAD</keyword>
<dbReference type="PROSITE" id="PS00070">
    <property type="entry name" value="ALDEHYDE_DEHYDR_CYS"/>
    <property type="match status" value="1"/>
</dbReference>
<evidence type="ECO:0000313" key="10">
    <source>
        <dbReference type="Proteomes" id="UP000216225"/>
    </source>
</evidence>
<proteinExistence type="inferred from homology"/>
<dbReference type="RefSeq" id="WP_094437962.1">
    <property type="nucleotide sequence ID" value="NZ_AP024172.1"/>
</dbReference>
<evidence type="ECO:0000256" key="4">
    <source>
        <dbReference type="PIRNR" id="PIRNR036492"/>
    </source>
</evidence>
<name>A0A3R7ISR4_9BURK</name>
<dbReference type="InterPro" id="IPR015590">
    <property type="entry name" value="Aldehyde_DH_dom"/>
</dbReference>
<feature type="active site" evidence="5 6">
    <location>
        <position position="213"/>
    </location>
</feature>
<keyword evidence="2 4" id="KW-0560">Oxidoreductase</keyword>
<evidence type="ECO:0000256" key="3">
    <source>
        <dbReference type="ARBA" id="ARBA00023027"/>
    </source>
</evidence>
<comment type="similarity">
    <text evidence="1 4 7">Belongs to the aldehyde dehydrogenase family.</text>
</comment>
<dbReference type="CDD" id="cd07133">
    <property type="entry name" value="ALDH_CALDH_CalB"/>
    <property type="match status" value="1"/>
</dbReference>
<dbReference type="PIRSF" id="PIRSF036492">
    <property type="entry name" value="ALDH"/>
    <property type="match status" value="1"/>
</dbReference>
<dbReference type="InterPro" id="IPR016161">
    <property type="entry name" value="Ald_DH/histidinol_DH"/>
</dbReference>
<dbReference type="PANTHER" id="PTHR43570">
    <property type="entry name" value="ALDEHYDE DEHYDROGENASE"/>
    <property type="match status" value="1"/>
</dbReference>
<dbReference type="InterPro" id="IPR016162">
    <property type="entry name" value="Ald_DH_N"/>
</dbReference>
<dbReference type="GO" id="GO:0005737">
    <property type="term" value="C:cytoplasm"/>
    <property type="evidence" value="ECO:0007669"/>
    <property type="project" value="TreeGrafter"/>
</dbReference>
<dbReference type="PROSITE" id="PS00687">
    <property type="entry name" value="ALDEHYDE_DEHYDR_GLU"/>
    <property type="match status" value="1"/>
</dbReference>
<feature type="domain" description="Aldehyde dehydrogenase" evidence="8">
    <location>
        <begin position="3"/>
        <end position="446"/>
    </location>
</feature>
<evidence type="ECO:0000256" key="2">
    <source>
        <dbReference type="ARBA" id="ARBA00023002"/>
    </source>
</evidence>
<organism evidence="9 10">
    <name type="scientific">Alicycliphilus denitrificans</name>
    <dbReference type="NCBI Taxonomy" id="179636"/>
    <lineage>
        <taxon>Bacteria</taxon>
        <taxon>Pseudomonadati</taxon>
        <taxon>Pseudomonadota</taxon>
        <taxon>Betaproteobacteria</taxon>
        <taxon>Burkholderiales</taxon>
        <taxon>Comamonadaceae</taxon>
        <taxon>Alicycliphilus</taxon>
    </lineage>
</organism>
<dbReference type="InterPro" id="IPR016163">
    <property type="entry name" value="Ald_DH_C"/>
</dbReference>
<gene>
    <name evidence="9" type="ORF">CE154_010130</name>
</gene>
<dbReference type="GO" id="GO:0006081">
    <property type="term" value="P:aldehyde metabolic process"/>
    <property type="evidence" value="ECO:0007669"/>
    <property type="project" value="InterPro"/>
</dbReference>
<sequence length="486" mass="52765">MTPDDIRNLFDLQRQASRAQPDVPLMVRRERLLRMRKLLDEHGPALAAAVQADFGMRSPRLTEVADLFVLRSQLAHTLRHLARWCRRTRVRTPLFLQPARGWIERQPLGVVGVISPWNYPVQLALAPAIGALAAGNRVMLKPSELTPHTSAQLAALVSQFFAPDEFCVVQGDAATAALVASLPFDHLVFTGSTAVGRRVAQAAAANLTPTTLELGGKSPAIIDADCDMADAALKIAHGKLLNAGQTCIAPDYVMLPRGSEAAFAEAFRAAVARLFPYFEGNPDYASIISPRHLARLRTMLQQAQTLGAEVHAMEPVPGSPPPPPQGIGDGVGRQMAPVLVFGATPGMQLMQEEIFGPVLPVLSYERLDDAIAHINARPRPLALYWFGRSEAVQGDVLRRTVSGGVSVNDTLMHIAHDNLPFGGVGDSGWGAYHAEAGFLRFCHQKPVLAQSRWSLGHLLYPPYGARFDRIMALLRRLMQGGLNGRG</sequence>
<comment type="caution">
    <text evidence="9">The sequence shown here is derived from an EMBL/GenBank/DDBJ whole genome shotgun (WGS) entry which is preliminary data.</text>
</comment>
<evidence type="ECO:0000256" key="7">
    <source>
        <dbReference type="RuleBase" id="RU003345"/>
    </source>
</evidence>
<dbReference type="InterPro" id="IPR016160">
    <property type="entry name" value="Ald_DH_CS_CYS"/>
</dbReference>
<dbReference type="PANTHER" id="PTHR43570:SF20">
    <property type="entry name" value="ALDEHYDE DEHYDROGENASE ALDX-RELATED"/>
    <property type="match status" value="1"/>
</dbReference>
<evidence type="ECO:0000313" key="9">
    <source>
        <dbReference type="EMBL" id="RKJ96388.1"/>
    </source>
</evidence>
<dbReference type="InterPro" id="IPR029510">
    <property type="entry name" value="Ald_DH_CS_GLU"/>
</dbReference>
<evidence type="ECO:0000256" key="6">
    <source>
        <dbReference type="PROSITE-ProRule" id="PRU10007"/>
    </source>
</evidence>
<dbReference type="EMBL" id="NKDB02000002">
    <property type="protein sequence ID" value="RKJ96388.1"/>
    <property type="molecule type" value="Genomic_DNA"/>
</dbReference>